<evidence type="ECO:0008006" key="2">
    <source>
        <dbReference type="Google" id="ProtNLM"/>
    </source>
</evidence>
<sequence>MAHEIYRHGFIESDTSDKGKSSSIKIFLSHAKAGDTGLLHAESIYRFIDSTNMSRFFDAIEISPGFKFDEEIIKHIKESTLVAIGCDVYSSRYWCQREILCAKQYKRPMIVVDCLQNYEDRIFPAGSNVPCVAVPSDTPISESDILRVLITTILETIRYHHAQKSLEYYQKQNWIDNDCAIISRPPEIRQIIELKKNGKRKVCYPEPSLYSEEADWLSYFEIDAFTPLWNKAEDKSLNNCRIGISISDNPSEVYENHHLHSDHLKRLAQDLARHLLARSGTVIYGGDLRKDGFTQFILDEAIALKNRLNTDNIHVENHLAWPIYKSSPEIVAWRAKYSSIMKSIEHDIPNDIAKNIDENEFIAPTGIENRYIWSRCLTQMREESIKASHARICAGGKLSEYHGKMPGVLEEIIISIEKNKPIYLLGAFGGVVGEVCKTILNQSVTTPLTEQWQITHNIDYFDFQEKSK</sequence>
<dbReference type="InterPro" id="IPR035897">
    <property type="entry name" value="Toll_tir_struct_dom_sf"/>
</dbReference>
<dbReference type="Gene3D" id="3.40.50.10140">
    <property type="entry name" value="Toll/interleukin-1 receptor homology (TIR) domain"/>
    <property type="match status" value="1"/>
</dbReference>
<dbReference type="EMBL" id="VSSQ01021449">
    <property type="protein sequence ID" value="MPM67040.1"/>
    <property type="molecule type" value="Genomic_DNA"/>
</dbReference>
<evidence type="ECO:0000313" key="1">
    <source>
        <dbReference type="EMBL" id="MPM67040.1"/>
    </source>
</evidence>
<gene>
    <name evidence="1" type="ORF">SDC9_113956</name>
</gene>
<comment type="caution">
    <text evidence="1">The sequence shown here is derived from an EMBL/GenBank/DDBJ whole genome shotgun (WGS) entry which is preliminary data.</text>
</comment>
<reference evidence="1" key="1">
    <citation type="submission" date="2019-08" db="EMBL/GenBank/DDBJ databases">
        <authorList>
            <person name="Kucharzyk K."/>
            <person name="Murdoch R.W."/>
            <person name="Higgins S."/>
            <person name="Loffler F."/>
        </authorList>
    </citation>
    <scope>NUCLEOTIDE SEQUENCE</scope>
</reference>
<dbReference type="InterPro" id="IPR041160">
    <property type="entry name" value="LD_cluster2"/>
</dbReference>
<organism evidence="1">
    <name type="scientific">bioreactor metagenome</name>
    <dbReference type="NCBI Taxonomy" id="1076179"/>
    <lineage>
        <taxon>unclassified sequences</taxon>
        <taxon>metagenomes</taxon>
        <taxon>ecological metagenomes</taxon>
    </lineage>
</organism>
<name>A0A645BNI7_9ZZZZ</name>
<accession>A0A645BNI7</accession>
<dbReference type="AlphaFoldDB" id="A0A645BNI7"/>
<dbReference type="Pfam" id="PF18163">
    <property type="entry name" value="LD_cluster2"/>
    <property type="match status" value="1"/>
</dbReference>
<proteinExistence type="predicted"/>
<protein>
    <recommendedName>
        <fullName evidence="2">TIR domain-containing protein</fullName>
    </recommendedName>
</protein>